<comment type="caution">
    <text evidence="1">The sequence shown here is derived from an EMBL/GenBank/DDBJ whole genome shotgun (WGS) entry which is preliminary data.</text>
</comment>
<keyword evidence="2" id="KW-1185">Reference proteome</keyword>
<gene>
    <name evidence="1" type="ORF">K7C98_42235</name>
</gene>
<accession>A0ABS7U5R0</accession>
<dbReference type="Proteomes" id="UP001139031">
    <property type="component" value="Unassembled WGS sequence"/>
</dbReference>
<proteinExistence type="predicted"/>
<dbReference type="EMBL" id="JAIRAU010000059">
    <property type="protein sequence ID" value="MBZ5715890.1"/>
    <property type="molecule type" value="Genomic_DNA"/>
</dbReference>
<protein>
    <recommendedName>
        <fullName evidence="3">RHS repeat protein</fullName>
    </recommendedName>
</protein>
<reference evidence="1" key="1">
    <citation type="submission" date="2021-08" db="EMBL/GenBank/DDBJ databases">
        <authorList>
            <person name="Stevens D.C."/>
        </authorList>
    </citation>
    <scope>NUCLEOTIDE SEQUENCE</scope>
    <source>
        <strain evidence="1">DSM 53165</strain>
    </source>
</reference>
<dbReference type="RefSeq" id="WP_224197629.1">
    <property type="nucleotide sequence ID" value="NZ_JAIRAU010000059.1"/>
</dbReference>
<name>A0ABS7U5R0_9BACT</name>
<sequence length="171" mass="18869">MHHRADGETTEYTYGFFDGALASAVVTAGAGPATWRYGHDDEGRLASVEVPVEVCVPGSPCHASRCRFTYERGGRLRTYVCDAGHPGRFEHDQAGRLVSATRGVENSYHYDDQGRLVAIERSSEPGAMERLTYQGRCPASLVRRFASGVDPMALVDEPPRPELWPDEMPVR</sequence>
<organism evidence="1 2">
    <name type="scientific">Nannocystis pusilla</name>
    <dbReference type="NCBI Taxonomy" id="889268"/>
    <lineage>
        <taxon>Bacteria</taxon>
        <taxon>Pseudomonadati</taxon>
        <taxon>Myxococcota</taxon>
        <taxon>Polyangia</taxon>
        <taxon>Nannocystales</taxon>
        <taxon>Nannocystaceae</taxon>
        <taxon>Nannocystis</taxon>
    </lineage>
</organism>
<evidence type="ECO:0008006" key="3">
    <source>
        <dbReference type="Google" id="ProtNLM"/>
    </source>
</evidence>
<evidence type="ECO:0000313" key="2">
    <source>
        <dbReference type="Proteomes" id="UP001139031"/>
    </source>
</evidence>
<dbReference type="Gene3D" id="2.180.10.10">
    <property type="entry name" value="RHS repeat-associated core"/>
    <property type="match status" value="1"/>
</dbReference>
<evidence type="ECO:0000313" key="1">
    <source>
        <dbReference type="EMBL" id="MBZ5715890.1"/>
    </source>
</evidence>